<dbReference type="EMBL" id="FQVM01000039">
    <property type="protein sequence ID" value="SHF14281.1"/>
    <property type="molecule type" value="Genomic_DNA"/>
</dbReference>
<evidence type="ECO:0000313" key="1">
    <source>
        <dbReference type="EMBL" id="SHF14281.1"/>
    </source>
</evidence>
<gene>
    <name evidence="1" type="ORF">SAMN05443638_13913</name>
</gene>
<accession>A0A1M4Z8D5</accession>
<protein>
    <recommendedName>
        <fullName evidence="3">EVE domain-containing protein</fullName>
    </recommendedName>
</protein>
<dbReference type="AlphaFoldDB" id="A0A1M4Z8D5"/>
<organism evidence="1 2">
    <name type="scientific">Clostridium fallax</name>
    <dbReference type="NCBI Taxonomy" id="1533"/>
    <lineage>
        <taxon>Bacteria</taxon>
        <taxon>Bacillati</taxon>
        <taxon>Bacillota</taxon>
        <taxon>Clostridia</taxon>
        <taxon>Eubacteriales</taxon>
        <taxon>Clostridiaceae</taxon>
        <taxon>Clostridium</taxon>
    </lineage>
</organism>
<evidence type="ECO:0008006" key="3">
    <source>
        <dbReference type="Google" id="ProtNLM"/>
    </source>
</evidence>
<dbReference type="RefSeq" id="WP_072897720.1">
    <property type="nucleotide sequence ID" value="NZ_FQVM01000039.1"/>
</dbReference>
<sequence length="104" mass="11856">MAGYIMSLNNINSLTDFINKGVYSTTLKEAKIHKGSKNSYYWGVSQEGTLADYSSMKAGDNIYFFIKRKIYGIGVLKNIYNDCKFNNYPNADEPSIVKYKNIKI</sequence>
<proteinExistence type="predicted"/>
<reference evidence="1 2" key="1">
    <citation type="submission" date="2016-11" db="EMBL/GenBank/DDBJ databases">
        <authorList>
            <person name="Jaros S."/>
            <person name="Januszkiewicz K."/>
            <person name="Wedrychowicz H."/>
        </authorList>
    </citation>
    <scope>NUCLEOTIDE SEQUENCE [LARGE SCALE GENOMIC DNA]</scope>
    <source>
        <strain evidence="1 2">DSM 2631</strain>
    </source>
</reference>
<keyword evidence="2" id="KW-1185">Reference proteome</keyword>
<dbReference type="Proteomes" id="UP000184035">
    <property type="component" value="Unassembled WGS sequence"/>
</dbReference>
<name>A0A1M4Z8D5_9CLOT</name>
<evidence type="ECO:0000313" key="2">
    <source>
        <dbReference type="Proteomes" id="UP000184035"/>
    </source>
</evidence>